<organism evidence="2 3">
    <name type="scientific">Lentinus tigrinus ALCF2SS1-6</name>
    <dbReference type="NCBI Taxonomy" id="1328759"/>
    <lineage>
        <taxon>Eukaryota</taxon>
        <taxon>Fungi</taxon>
        <taxon>Dikarya</taxon>
        <taxon>Basidiomycota</taxon>
        <taxon>Agaricomycotina</taxon>
        <taxon>Agaricomycetes</taxon>
        <taxon>Polyporales</taxon>
        <taxon>Polyporaceae</taxon>
        <taxon>Lentinus</taxon>
    </lineage>
</organism>
<reference evidence="2" key="1">
    <citation type="journal article" date="2018" name="Genome Biol. Evol.">
        <title>Genomics and development of Lentinus tigrinus, a white-rot wood-decaying mushroom with dimorphic fruiting bodies.</title>
        <authorList>
            <person name="Wu B."/>
            <person name="Xu Z."/>
            <person name="Knudson A."/>
            <person name="Carlson A."/>
            <person name="Chen N."/>
            <person name="Kovaka S."/>
            <person name="LaButti K."/>
            <person name="Lipzen A."/>
            <person name="Pennachio C."/>
            <person name="Riley R."/>
            <person name="Schakwitz W."/>
            <person name="Umezawa K."/>
            <person name="Ohm R.A."/>
            <person name="Grigoriev I.V."/>
            <person name="Nagy L.G."/>
            <person name="Gibbons J."/>
            <person name="Hibbett D."/>
        </authorList>
    </citation>
    <scope>NUCLEOTIDE SEQUENCE [LARGE SCALE GENOMIC DNA]</scope>
    <source>
        <strain evidence="2">ALCF2SS1-6</strain>
    </source>
</reference>
<accession>A0A5C2RLU7</accession>
<feature type="region of interest" description="Disordered" evidence="1">
    <location>
        <begin position="77"/>
        <end position="124"/>
    </location>
</feature>
<protein>
    <submittedName>
        <fullName evidence="2">Uncharacterized protein</fullName>
    </submittedName>
</protein>
<sequence length="124" mass="13512">MRAHSVARPPVELICAQCNLRRTRLQSRREQCAVYGRASCCRHRPGRPPSLHAAVSPSFATPPTVTLYPTSITQVAMTSPRRRVPRHACTSPGAPKAAHPPEFETTELTEPPQKARTCTGGAMS</sequence>
<proteinExistence type="predicted"/>
<evidence type="ECO:0000256" key="1">
    <source>
        <dbReference type="SAM" id="MobiDB-lite"/>
    </source>
</evidence>
<dbReference type="AlphaFoldDB" id="A0A5C2RLU7"/>
<name>A0A5C2RLU7_9APHY</name>
<keyword evidence="3" id="KW-1185">Reference proteome</keyword>
<dbReference type="Proteomes" id="UP000313359">
    <property type="component" value="Unassembled WGS sequence"/>
</dbReference>
<evidence type="ECO:0000313" key="3">
    <source>
        <dbReference type="Proteomes" id="UP000313359"/>
    </source>
</evidence>
<evidence type="ECO:0000313" key="2">
    <source>
        <dbReference type="EMBL" id="RPD52533.1"/>
    </source>
</evidence>
<gene>
    <name evidence="2" type="ORF">L227DRAFT_40520</name>
</gene>
<dbReference type="EMBL" id="ML122354">
    <property type="protein sequence ID" value="RPD52533.1"/>
    <property type="molecule type" value="Genomic_DNA"/>
</dbReference>